<protein>
    <recommendedName>
        <fullName evidence="10">Glycosyl hydrolases family 43</fullName>
    </recommendedName>
</protein>
<dbReference type="EMBL" id="BAABRI010000002">
    <property type="protein sequence ID" value="GAA5481368.1"/>
    <property type="molecule type" value="Genomic_DNA"/>
</dbReference>
<evidence type="ECO:0000256" key="6">
    <source>
        <dbReference type="SAM" id="MobiDB-lite"/>
    </source>
</evidence>
<dbReference type="RefSeq" id="WP_353565516.1">
    <property type="nucleotide sequence ID" value="NZ_BAABRI010000002.1"/>
</dbReference>
<dbReference type="Proteomes" id="UP001476282">
    <property type="component" value="Unassembled WGS sequence"/>
</dbReference>
<evidence type="ECO:0008006" key="10">
    <source>
        <dbReference type="Google" id="ProtNLM"/>
    </source>
</evidence>
<keyword evidence="2" id="KW-0858">Xylan degradation</keyword>
<proteinExistence type="inferred from homology"/>
<feature type="chain" id="PRO_5046259487" description="Glycosyl hydrolases family 43" evidence="7">
    <location>
        <begin position="21"/>
        <end position="607"/>
    </location>
</feature>
<evidence type="ECO:0000256" key="3">
    <source>
        <dbReference type="ARBA" id="ARBA00022801"/>
    </source>
</evidence>
<keyword evidence="4" id="KW-0119">Carbohydrate metabolism</keyword>
<comment type="similarity">
    <text evidence="1">Belongs to the glycosyl hydrolase 43 family.</text>
</comment>
<evidence type="ECO:0000313" key="9">
    <source>
        <dbReference type="Proteomes" id="UP001476282"/>
    </source>
</evidence>
<keyword evidence="9" id="KW-1185">Reference proteome</keyword>
<evidence type="ECO:0000256" key="4">
    <source>
        <dbReference type="ARBA" id="ARBA00023277"/>
    </source>
</evidence>
<evidence type="ECO:0000256" key="7">
    <source>
        <dbReference type="SAM" id="SignalP"/>
    </source>
</evidence>
<dbReference type="InterPro" id="IPR006710">
    <property type="entry name" value="Glyco_hydro_43"/>
</dbReference>
<evidence type="ECO:0000256" key="2">
    <source>
        <dbReference type="ARBA" id="ARBA00022651"/>
    </source>
</evidence>
<gene>
    <name evidence="8" type="ORF">Hsar01_00577</name>
</gene>
<comment type="caution">
    <text evidence="8">The sequence shown here is derived from an EMBL/GenBank/DDBJ whole genome shotgun (WGS) entry which is preliminary data.</text>
</comment>
<feature type="signal peptide" evidence="7">
    <location>
        <begin position="1"/>
        <end position="20"/>
    </location>
</feature>
<dbReference type="Pfam" id="PF04616">
    <property type="entry name" value="Glyco_hydro_43"/>
    <property type="match status" value="1"/>
</dbReference>
<evidence type="ECO:0000313" key="8">
    <source>
        <dbReference type="EMBL" id="GAA5481368.1"/>
    </source>
</evidence>
<keyword evidence="5" id="KW-0326">Glycosidase</keyword>
<dbReference type="Gene3D" id="2.115.10.20">
    <property type="entry name" value="Glycosyl hydrolase domain, family 43"/>
    <property type="match status" value="2"/>
</dbReference>
<keyword evidence="2" id="KW-0624">Polysaccharide degradation</keyword>
<dbReference type="CDD" id="cd08983">
    <property type="entry name" value="GH43_Bt3655-like"/>
    <property type="match status" value="1"/>
</dbReference>
<dbReference type="InterPro" id="IPR052176">
    <property type="entry name" value="Glycosyl_Hydrlase_43_Enz"/>
</dbReference>
<evidence type="ECO:0000256" key="5">
    <source>
        <dbReference type="ARBA" id="ARBA00023295"/>
    </source>
</evidence>
<name>A0ABP9UNL5_9BACT</name>
<dbReference type="SUPFAM" id="SSF75005">
    <property type="entry name" value="Arabinanase/levansucrase/invertase"/>
    <property type="match status" value="2"/>
</dbReference>
<evidence type="ECO:0000256" key="1">
    <source>
        <dbReference type="ARBA" id="ARBA00009865"/>
    </source>
</evidence>
<accession>A0ABP9UNL5</accession>
<organism evidence="8 9">
    <name type="scientific">Haloferula sargassicola</name>
    <dbReference type="NCBI Taxonomy" id="490096"/>
    <lineage>
        <taxon>Bacteria</taxon>
        <taxon>Pseudomonadati</taxon>
        <taxon>Verrucomicrobiota</taxon>
        <taxon>Verrucomicrobiia</taxon>
        <taxon>Verrucomicrobiales</taxon>
        <taxon>Verrucomicrobiaceae</taxon>
        <taxon>Haloferula</taxon>
    </lineage>
</organism>
<feature type="region of interest" description="Disordered" evidence="6">
    <location>
        <begin position="587"/>
        <end position="607"/>
    </location>
</feature>
<keyword evidence="7" id="KW-0732">Signal</keyword>
<sequence>MTLRNLLFLVAVLAGSLVRADEKPAGYLFTSFRGSGDGLHLAYSFDAMDWTELKRVFLKPEVGSKLLRDPHILKGPDGLFHMVWTSGWHDKGIGYATSKDLLEWSDQRFLPLTGKIDGVETTWAPELYWLEGEQSYLIVWSSAVPMVGKHGAQHRAWYSLTKDFKLFSEPQILFDPGFNNIDTTLVEMKGKYVLFLKETDDQEKGVWGAIRSAIADKPLGPYRLLKEPVIEKERAEGPAAVVMDGRATVYFDYYVEHRYGARRSGDLKRWQDVTGGTHVVEGQRHGSILPVSAEVLAGVRGEEKEAIASVPKRALDQYTADPSIRAFGDTYYIYPTSDRPNWNTFEFAAWSSKNLVDWKKEGVFLDLRKDIDWADVRAWAPDCIERGGRYYFYFCGDGKIGVAVGDSPTGPFKDALGKPLLKRGGKVHTNTIDPCAFIDDDGQAYLYFGNGQPCQVYQLKKDMIHLDGDPVDLQLRDFREGIVVFKRKGKYYFMWSIDDARSPNYRVGWGWSDTPTGPVESPHRDFIVLQKNGNAVATAHHGVVNVPGTDRWFVAYHRHAVPGGGGYKREVAIVEMKFDDEGRILPMDPLDRSFEPGTEGVTIPPQH</sequence>
<dbReference type="PANTHER" id="PTHR43772:SF2">
    <property type="entry name" value="PUTATIVE (AFU_ORTHOLOGUE AFUA_2G04480)-RELATED"/>
    <property type="match status" value="1"/>
</dbReference>
<reference evidence="8 9" key="1">
    <citation type="submission" date="2024-02" db="EMBL/GenBank/DDBJ databases">
        <title>Haloferula sargassicola NBRC 104335.</title>
        <authorList>
            <person name="Ichikawa N."/>
            <person name="Katano-Makiyama Y."/>
            <person name="Hidaka K."/>
        </authorList>
    </citation>
    <scope>NUCLEOTIDE SEQUENCE [LARGE SCALE GENOMIC DNA]</scope>
    <source>
        <strain evidence="8 9">NBRC 104335</strain>
    </source>
</reference>
<dbReference type="PANTHER" id="PTHR43772">
    <property type="entry name" value="ENDO-1,4-BETA-XYLANASE"/>
    <property type="match status" value="1"/>
</dbReference>
<dbReference type="InterPro" id="IPR023296">
    <property type="entry name" value="Glyco_hydro_beta-prop_sf"/>
</dbReference>
<dbReference type="CDD" id="cd09004">
    <property type="entry name" value="GH43_bXyl-like"/>
    <property type="match status" value="1"/>
</dbReference>
<keyword evidence="3" id="KW-0378">Hydrolase</keyword>